<evidence type="ECO:0000256" key="1">
    <source>
        <dbReference type="RuleBase" id="RU003936"/>
    </source>
</evidence>
<name>A0A1L5FBE1_CLOKL</name>
<evidence type="ECO:0000313" key="2">
    <source>
        <dbReference type="EMBL" id="APM40324.1"/>
    </source>
</evidence>
<reference evidence="2 3" key="1">
    <citation type="submission" date="2016-12" db="EMBL/GenBank/DDBJ databases">
        <title>Complete genome sequence of Clostridium kluyveri JZZ isolated from the pit mud of a Chinese flavor liquor-making factory.</title>
        <authorList>
            <person name="Wang Y."/>
        </authorList>
    </citation>
    <scope>NUCLEOTIDE SEQUENCE [LARGE SCALE GENOMIC DNA]</scope>
    <source>
        <strain evidence="2 3">JZZ</strain>
    </source>
</reference>
<dbReference type="AlphaFoldDB" id="A0A1L5FBE1"/>
<dbReference type="Pfam" id="PF00543">
    <property type="entry name" value="P-II"/>
    <property type="match status" value="1"/>
</dbReference>
<dbReference type="PROSITE" id="PS51343">
    <property type="entry name" value="PII_GLNB_DOM"/>
    <property type="match status" value="1"/>
</dbReference>
<dbReference type="GO" id="GO:0006808">
    <property type="term" value="P:regulation of nitrogen utilization"/>
    <property type="evidence" value="ECO:0007669"/>
    <property type="project" value="InterPro"/>
</dbReference>
<evidence type="ECO:0000313" key="3">
    <source>
        <dbReference type="Proteomes" id="UP000184604"/>
    </source>
</evidence>
<dbReference type="EMBL" id="CP018335">
    <property type="protein sequence ID" value="APM40324.1"/>
    <property type="molecule type" value="Genomic_DNA"/>
</dbReference>
<accession>A0A1L5FBE1</accession>
<dbReference type="GO" id="GO:0005524">
    <property type="term" value="F:ATP binding"/>
    <property type="evidence" value="ECO:0007669"/>
    <property type="project" value="TreeGrafter"/>
</dbReference>
<comment type="similarity">
    <text evidence="1">Belongs to the P(II) protein family.</text>
</comment>
<dbReference type="RefSeq" id="WP_073539923.1">
    <property type="nucleotide sequence ID" value="NZ_CP018335.1"/>
</dbReference>
<dbReference type="Proteomes" id="UP000184604">
    <property type="component" value="Chromosome"/>
</dbReference>
<dbReference type="PROSITE" id="PS00638">
    <property type="entry name" value="PII_GLNB_CTER"/>
    <property type="match status" value="1"/>
</dbReference>
<dbReference type="InterPro" id="IPR015867">
    <property type="entry name" value="N-reg_PII/ATP_PRibTrfase_C"/>
</dbReference>
<dbReference type="GO" id="GO:0005829">
    <property type="term" value="C:cytosol"/>
    <property type="evidence" value="ECO:0007669"/>
    <property type="project" value="TreeGrafter"/>
</dbReference>
<gene>
    <name evidence="2" type="ORF">BS101_17070</name>
</gene>
<dbReference type="OrthoDB" id="9802729at2"/>
<dbReference type="GO" id="GO:0030234">
    <property type="term" value="F:enzyme regulator activity"/>
    <property type="evidence" value="ECO:0007669"/>
    <property type="project" value="InterPro"/>
</dbReference>
<dbReference type="PRINTS" id="PR00340">
    <property type="entry name" value="PIIGLNB"/>
</dbReference>
<dbReference type="PANTHER" id="PTHR30115:SF11">
    <property type="entry name" value="NITROGEN REGULATORY PROTEIN P-II HOMOLOG"/>
    <property type="match status" value="1"/>
</dbReference>
<dbReference type="Gene3D" id="3.30.70.120">
    <property type="match status" value="1"/>
</dbReference>
<dbReference type="InterPro" id="IPR002187">
    <property type="entry name" value="N-reg_PII"/>
</dbReference>
<dbReference type="InterPro" id="IPR011322">
    <property type="entry name" value="N-reg_PII-like_a/b"/>
</dbReference>
<dbReference type="InterPro" id="IPR017918">
    <property type="entry name" value="N-reg_PII_CS"/>
</dbReference>
<proteinExistence type="inferred from homology"/>
<dbReference type="PANTHER" id="PTHR30115">
    <property type="entry name" value="NITROGEN REGULATORY PROTEIN P-II"/>
    <property type="match status" value="1"/>
</dbReference>
<dbReference type="SMART" id="SM00938">
    <property type="entry name" value="P-II"/>
    <property type="match status" value="1"/>
</dbReference>
<organism evidence="2 3">
    <name type="scientific">Clostridium kluyveri</name>
    <dbReference type="NCBI Taxonomy" id="1534"/>
    <lineage>
        <taxon>Bacteria</taxon>
        <taxon>Bacillati</taxon>
        <taxon>Bacillota</taxon>
        <taxon>Clostridia</taxon>
        <taxon>Eubacteriales</taxon>
        <taxon>Clostridiaceae</taxon>
        <taxon>Clostridium</taxon>
    </lineage>
</organism>
<protein>
    <submittedName>
        <fullName evidence="2">p-II family nitrogen regulator</fullName>
    </submittedName>
</protein>
<dbReference type="SUPFAM" id="SSF54913">
    <property type="entry name" value="GlnB-like"/>
    <property type="match status" value="1"/>
</dbReference>
<sequence length="130" mass="14823">MKEIMAVIRMNMVGKTKKALAENGFPSITCKDVLGRGKKKVNFSMVSEYMSEEELHQIEDRKIMEQISESYRLISKRLIWILAKDEDVKKIVDIIIDINQTGHPGDGKIFVTKVTDVLRIRTGEKQDAAV</sequence>